<keyword evidence="1" id="KW-0472">Membrane</keyword>
<dbReference type="GO" id="GO:0004932">
    <property type="term" value="F:mating-type factor pheromone receptor activity"/>
    <property type="evidence" value="ECO:0007669"/>
    <property type="project" value="InterPro"/>
</dbReference>
<dbReference type="InterPro" id="IPR000366">
    <property type="entry name" value="GPCR_STE2"/>
</dbReference>
<keyword evidence="1" id="KW-0812">Transmembrane</keyword>
<dbReference type="GO" id="GO:0038038">
    <property type="term" value="C:G protein-coupled receptor homodimeric complex"/>
    <property type="evidence" value="ECO:0007669"/>
    <property type="project" value="TreeGrafter"/>
</dbReference>
<evidence type="ECO:0000313" key="3">
    <source>
        <dbReference type="Proteomes" id="UP000315522"/>
    </source>
</evidence>
<accession>A0A559MGW0</accession>
<dbReference type="CDD" id="cd14939">
    <property type="entry name" value="7tmD_STE2"/>
    <property type="match status" value="1"/>
</dbReference>
<dbReference type="AlphaFoldDB" id="A0A559MGW0"/>
<evidence type="ECO:0000256" key="1">
    <source>
        <dbReference type="SAM" id="Phobius"/>
    </source>
</evidence>
<protein>
    <submittedName>
        <fullName evidence="2">Pheromone alpha factor receptor</fullName>
    </submittedName>
</protein>
<comment type="caution">
    <text evidence="2">The sequence shown here is derived from an EMBL/GenBank/DDBJ whole genome shotgun (WGS) entry which is preliminary data.</text>
</comment>
<feature type="transmembrane region" description="Helical" evidence="1">
    <location>
        <begin position="199"/>
        <end position="220"/>
    </location>
</feature>
<dbReference type="PANTHER" id="PTHR28009">
    <property type="entry name" value="PHEROMONE ALPHA FACTOR RECEPTOR"/>
    <property type="match status" value="1"/>
</dbReference>
<evidence type="ECO:0000313" key="2">
    <source>
        <dbReference type="EMBL" id="TVY92203.1"/>
    </source>
</evidence>
<dbReference type="Pfam" id="PF02116">
    <property type="entry name" value="STE2"/>
    <property type="match status" value="1"/>
</dbReference>
<dbReference type="Proteomes" id="UP000315522">
    <property type="component" value="Unassembled WGS sequence"/>
</dbReference>
<dbReference type="Gene3D" id="1.10.287.920">
    <property type="entry name" value="Pheromone alpha factor receptor"/>
    <property type="match status" value="1"/>
</dbReference>
<proteinExistence type="predicted"/>
<dbReference type="PRINTS" id="PR00250">
    <property type="entry name" value="GPCRSTE2"/>
</dbReference>
<reference evidence="2 3" key="1">
    <citation type="submission" date="2018-05" db="EMBL/GenBank/DDBJ databases">
        <title>Genome sequencing and assembly of the regulated plant pathogen Lachnellula willkommii and related sister species for the development of diagnostic species identification markers.</title>
        <authorList>
            <person name="Giroux E."/>
            <person name="Bilodeau G."/>
        </authorList>
    </citation>
    <scope>NUCLEOTIDE SEQUENCE [LARGE SCALE GENOMIC DNA]</scope>
    <source>
        <strain evidence="2 3">CBS 172.35</strain>
    </source>
</reference>
<feature type="transmembrane region" description="Helical" evidence="1">
    <location>
        <begin position="157"/>
        <end position="179"/>
    </location>
</feature>
<dbReference type="EMBL" id="QGML01000366">
    <property type="protein sequence ID" value="TVY92203.1"/>
    <property type="molecule type" value="Genomic_DNA"/>
</dbReference>
<name>A0A559MGW0_9HELO</name>
<feature type="transmembrane region" description="Helical" evidence="1">
    <location>
        <begin position="75"/>
        <end position="98"/>
    </location>
</feature>
<feature type="transmembrane region" description="Helical" evidence="1">
    <location>
        <begin position="128"/>
        <end position="150"/>
    </location>
</feature>
<feature type="transmembrane region" description="Helical" evidence="1">
    <location>
        <begin position="273"/>
        <end position="293"/>
    </location>
</feature>
<feature type="transmembrane region" description="Helical" evidence="1">
    <location>
        <begin position="241"/>
        <end position="261"/>
    </location>
</feature>
<gene>
    <name evidence="2" type="primary">STE2</name>
    <name evidence="2" type="ORF">LAWI1_G002140</name>
</gene>
<feature type="transmembrane region" description="Helical" evidence="1">
    <location>
        <begin position="46"/>
        <end position="68"/>
    </location>
</feature>
<keyword evidence="3" id="KW-1185">Reference proteome</keyword>
<sequence>MNSPDTIMDFNPYTQNVTFLLSDGVTPYSVSMATIDYNRSVDFAMAISYGAQIGACLLMLFCVILLTTDAKRWGLLFNLNLACLFTGFLSRFFLSLFYTSSYERLYTYYSPEVPQVSQSDTAVSTASAILPIFLTILVNLSLLLQAYTVLKTVHERIIRFVALFFSGLVFLNAMTWRFAEAVLNVQAIVTGSVFYEYQWLINGALAAETIAIWYFTIVFTTKLFMNLRTRRLLNQPSWSKMEVITVMGLGTMIIPSIFAIIEWTHPEKFPEAGSLTEILVIILLPLSSLWASVTPNSPTCSMRSPNDVRSQTSSNMSRTFGEKFGSFSTGISSKFNFMGHRKSSVVPLNHANSFFEPISAMVESTPPSLRRGAEADLERMGVRVERSYSVRTERE</sequence>
<keyword evidence="1" id="KW-1133">Transmembrane helix</keyword>
<dbReference type="GO" id="GO:0000750">
    <property type="term" value="P:pheromone-dependent signal transduction involved in conjugation with cellular fusion"/>
    <property type="evidence" value="ECO:0007669"/>
    <property type="project" value="TreeGrafter"/>
</dbReference>
<keyword evidence="2" id="KW-0675">Receptor</keyword>
<organism evidence="2 3">
    <name type="scientific">Lachnellula willkommii</name>
    <dbReference type="NCBI Taxonomy" id="215461"/>
    <lineage>
        <taxon>Eukaryota</taxon>
        <taxon>Fungi</taxon>
        <taxon>Dikarya</taxon>
        <taxon>Ascomycota</taxon>
        <taxon>Pezizomycotina</taxon>
        <taxon>Leotiomycetes</taxon>
        <taxon>Helotiales</taxon>
        <taxon>Lachnaceae</taxon>
        <taxon>Lachnellula</taxon>
    </lineage>
</organism>
<dbReference type="PANTHER" id="PTHR28009:SF1">
    <property type="entry name" value="PHEROMONE ALPHA FACTOR RECEPTOR"/>
    <property type="match status" value="1"/>
</dbReference>
<dbReference type="InterPro" id="IPR027458">
    <property type="entry name" value="STE2_TM1-TM2_sf"/>
</dbReference>